<accession>W7HTC4</accession>
<proteinExistence type="predicted"/>
<dbReference type="HOGENOM" id="CLU_2775911_0_0_1"/>
<dbReference type="AlphaFoldDB" id="W7HTC4"/>
<dbReference type="EMBL" id="KI966416">
    <property type="protein sequence ID" value="EWC46599.1"/>
    <property type="molecule type" value="Genomic_DNA"/>
</dbReference>
<evidence type="ECO:0000313" key="2">
    <source>
        <dbReference type="Proteomes" id="UP000024837"/>
    </source>
</evidence>
<gene>
    <name evidence="1" type="ORF">DRE_04086</name>
</gene>
<name>W7HTC4_9PEZI</name>
<protein>
    <submittedName>
        <fullName evidence="1">Uncharacterized protein</fullName>
    </submittedName>
</protein>
<evidence type="ECO:0000313" key="1">
    <source>
        <dbReference type="EMBL" id="EWC46599.1"/>
    </source>
</evidence>
<sequence>METVLRPHQPMLMNFHRQAESKRPAKKKPMLRSAWLRTDKADKPLTAALQISAPQIFGEENNLPPMFMF</sequence>
<dbReference type="Proteomes" id="UP000024837">
    <property type="component" value="Unassembled WGS sequence"/>
</dbReference>
<keyword evidence="2" id="KW-1185">Reference proteome</keyword>
<organism evidence="1 2">
    <name type="scientific">Drechslerella stenobrocha 248</name>
    <dbReference type="NCBI Taxonomy" id="1043628"/>
    <lineage>
        <taxon>Eukaryota</taxon>
        <taxon>Fungi</taxon>
        <taxon>Dikarya</taxon>
        <taxon>Ascomycota</taxon>
        <taxon>Pezizomycotina</taxon>
        <taxon>Orbiliomycetes</taxon>
        <taxon>Orbiliales</taxon>
        <taxon>Orbiliaceae</taxon>
        <taxon>Drechslerella</taxon>
    </lineage>
</organism>
<reference evidence="1 2" key="1">
    <citation type="submission" date="2013-05" db="EMBL/GenBank/DDBJ databases">
        <title>Drechslerella stenobrocha genome reveals carnivorous origination and mechanical trapping mechanism of predatory fungi.</title>
        <authorList>
            <person name="Liu X."/>
            <person name="Zhang W."/>
            <person name="Liu K."/>
        </authorList>
    </citation>
    <scope>NUCLEOTIDE SEQUENCE [LARGE SCALE GENOMIC DNA]</scope>
    <source>
        <strain evidence="1 2">248</strain>
    </source>
</reference>